<name>G5STD7_9BACT</name>
<evidence type="ECO:0000313" key="1">
    <source>
        <dbReference type="EMBL" id="EHG99510.1"/>
    </source>
</evidence>
<protein>
    <submittedName>
        <fullName evidence="1">Uncharacterized protein</fullName>
    </submittedName>
</protein>
<dbReference type="HOGENOM" id="CLU_2495058_0_0_10"/>
<comment type="caution">
    <text evidence="1">The sequence shown here is derived from an EMBL/GenBank/DDBJ whole genome shotgun (WGS) entry which is preliminary data.</text>
</comment>
<reference evidence="1 2" key="1">
    <citation type="submission" date="2011-03" db="EMBL/GenBank/DDBJ databases">
        <authorList>
            <person name="Weinstock G."/>
            <person name="Sodergren E."/>
            <person name="Clifton S."/>
            <person name="Fulton L."/>
            <person name="Fulton B."/>
            <person name="Courtney L."/>
            <person name="Fronick C."/>
            <person name="Harrison M."/>
            <person name="Strong C."/>
            <person name="Farmer C."/>
            <person name="Delahaunty K."/>
            <person name="Markovic C."/>
            <person name="Hall O."/>
            <person name="Minx P."/>
            <person name="Tomlinson C."/>
            <person name="Mitreva M."/>
            <person name="Hou S."/>
            <person name="Chen J."/>
            <person name="Wollam A."/>
            <person name="Pepin K.H."/>
            <person name="Johnson M."/>
            <person name="Bhonagiri V."/>
            <person name="Zhang X."/>
            <person name="Suruliraj S."/>
            <person name="Warren W."/>
            <person name="Chinwalla A."/>
            <person name="Mardis E.R."/>
            <person name="Wilson R.K."/>
        </authorList>
    </citation>
    <scope>NUCLEOTIDE SEQUENCE [LARGE SCALE GENOMIC DNA]</scope>
    <source>
        <strain evidence="1 2">YIT 11840</strain>
    </source>
</reference>
<dbReference type="EMBL" id="AFFY01000038">
    <property type="protein sequence ID" value="EHG99510.1"/>
    <property type="molecule type" value="Genomic_DNA"/>
</dbReference>
<accession>G5STD7</accession>
<keyword evidence="2" id="KW-1185">Reference proteome</keyword>
<organism evidence="1 2">
    <name type="scientific">Paraprevotella clara YIT 11840</name>
    <dbReference type="NCBI Taxonomy" id="762968"/>
    <lineage>
        <taxon>Bacteria</taxon>
        <taxon>Pseudomonadati</taxon>
        <taxon>Bacteroidota</taxon>
        <taxon>Bacteroidia</taxon>
        <taxon>Bacteroidales</taxon>
        <taxon>Prevotellaceae</taxon>
        <taxon>Paraprevotella</taxon>
    </lineage>
</organism>
<dbReference type="Proteomes" id="UP000003598">
    <property type="component" value="Unassembled WGS sequence"/>
</dbReference>
<evidence type="ECO:0000313" key="2">
    <source>
        <dbReference type="Proteomes" id="UP000003598"/>
    </source>
</evidence>
<sequence>MKDANGFFHISPCMEGRGIERQAKKPKTITANRKINHSTMIFQCAAKTRDRKGQRRALRHPSLVPFFQNQFEFAGSVVLCGGILTI</sequence>
<gene>
    <name evidence="1" type="ORF">HMPREF9441_02640</name>
</gene>
<dbReference type="AlphaFoldDB" id="G5STD7"/>
<proteinExistence type="predicted"/>
<dbReference type="STRING" id="762968.HMPREF9441_02640"/>